<comment type="caution">
    <text evidence="2">The sequence shown here is derived from an EMBL/GenBank/DDBJ whole genome shotgun (WGS) entry which is preliminary data.</text>
</comment>
<accession>A0A0V0RB45</accession>
<organism evidence="2 3">
    <name type="scientific">Trichinella nelsoni</name>
    <dbReference type="NCBI Taxonomy" id="6336"/>
    <lineage>
        <taxon>Eukaryota</taxon>
        <taxon>Metazoa</taxon>
        <taxon>Ecdysozoa</taxon>
        <taxon>Nematoda</taxon>
        <taxon>Enoplea</taxon>
        <taxon>Dorylaimia</taxon>
        <taxon>Trichinellida</taxon>
        <taxon>Trichinellidae</taxon>
        <taxon>Trichinella</taxon>
    </lineage>
</organism>
<dbReference type="AlphaFoldDB" id="A0A0V0RB45"/>
<feature type="non-terminal residue" evidence="2">
    <location>
        <position position="31"/>
    </location>
</feature>
<evidence type="ECO:0000313" key="3">
    <source>
        <dbReference type="Proteomes" id="UP000054630"/>
    </source>
</evidence>
<name>A0A0V0RB45_9BILA</name>
<dbReference type="OrthoDB" id="5784738at2759"/>
<keyword evidence="3" id="KW-1185">Reference proteome</keyword>
<reference evidence="2 3" key="1">
    <citation type="submission" date="2015-01" db="EMBL/GenBank/DDBJ databases">
        <title>Evolution of Trichinella species and genotypes.</title>
        <authorList>
            <person name="Korhonen P.K."/>
            <person name="Edoardo P."/>
            <person name="Giuseppe L.R."/>
            <person name="Gasser R.B."/>
        </authorList>
    </citation>
    <scope>NUCLEOTIDE SEQUENCE [LARGE SCALE GENOMIC DNA]</scope>
    <source>
        <strain evidence="2">ISS37</strain>
    </source>
</reference>
<dbReference type="Proteomes" id="UP000054630">
    <property type="component" value="Unassembled WGS sequence"/>
</dbReference>
<feature type="compositionally biased region" description="Basic and acidic residues" evidence="1">
    <location>
        <begin position="1"/>
        <end position="12"/>
    </location>
</feature>
<feature type="region of interest" description="Disordered" evidence="1">
    <location>
        <begin position="1"/>
        <end position="31"/>
    </location>
</feature>
<protein>
    <submittedName>
        <fullName evidence="2">Uncharacterized protein</fullName>
    </submittedName>
</protein>
<sequence length="31" mass="3236">MPSGKRETERKGNAPVNTGPSPNSDGRANNP</sequence>
<evidence type="ECO:0000313" key="2">
    <source>
        <dbReference type="EMBL" id="KRX11735.1"/>
    </source>
</evidence>
<gene>
    <name evidence="2" type="ORF">T07_29</name>
</gene>
<feature type="compositionally biased region" description="Polar residues" evidence="1">
    <location>
        <begin position="15"/>
        <end position="31"/>
    </location>
</feature>
<evidence type="ECO:0000256" key="1">
    <source>
        <dbReference type="SAM" id="MobiDB-lite"/>
    </source>
</evidence>
<dbReference type="EMBL" id="JYDL01001519">
    <property type="protein sequence ID" value="KRX11735.1"/>
    <property type="molecule type" value="Genomic_DNA"/>
</dbReference>
<proteinExistence type="predicted"/>